<organism evidence="8 9">
    <name type="scientific">Geodia barretti</name>
    <name type="common">Barrett's horny sponge</name>
    <dbReference type="NCBI Taxonomy" id="519541"/>
    <lineage>
        <taxon>Eukaryota</taxon>
        <taxon>Metazoa</taxon>
        <taxon>Porifera</taxon>
        <taxon>Demospongiae</taxon>
        <taxon>Heteroscleromorpha</taxon>
        <taxon>Tetractinellida</taxon>
        <taxon>Astrophorina</taxon>
        <taxon>Geodiidae</taxon>
        <taxon>Geodia</taxon>
    </lineage>
</organism>
<evidence type="ECO:0000256" key="4">
    <source>
        <dbReference type="ARBA" id="ARBA00022990"/>
    </source>
</evidence>
<feature type="compositionally biased region" description="Basic and acidic residues" evidence="7">
    <location>
        <begin position="27"/>
        <end position="44"/>
    </location>
</feature>
<dbReference type="AlphaFoldDB" id="A0AA35SSX2"/>
<keyword evidence="9" id="KW-1185">Reference proteome</keyword>
<dbReference type="Pfam" id="PF01984">
    <property type="entry name" value="dsDNA_bind"/>
    <property type="match status" value="1"/>
</dbReference>
<name>A0AA35SSX2_GEOBA</name>
<gene>
    <name evidence="8" type="ORF">GBAR_LOCUS19527</name>
</gene>
<dbReference type="FunFam" id="1.10.8.140:FF:000001">
    <property type="entry name" value="Programmed cell death protein 5"/>
    <property type="match status" value="1"/>
</dbReference>
<reference evidence="8" key="1">
    <citation type="submission" date="2023-03" db="EMBL/GenBank/DDBJ databases">
        <authorList>
            <person name="Steffen K."/>
            <person name="Cardenas P."/>
        </authorList>
    </citation>
    <scope>NUCLEOTIDE SEQUENCE</scope>
</reference>
<evidence type="ECO:0000313" key="9">
    <source>
        <dbReference type="Proteomes" id="UP001174909"/>
    </source>
</evidence>
<dbReference type="GO" id="GO:0006915">
    <property type="term" value="P:apoptotic process"/>
    <property type="evidence" value="ECO:0007669"/>
    <property type="project" value="UniProtKB-KW"/>
</dbReference>
<dbReference type="PANTHER" id="PTHR10840">
    <property type="entry name" value="PROGRAMMED CELL DEATH PROTEIN 5"/>
    <property type="match status" value="1"/>
</dbReference>
<feature type="region of interest" description="Disordered" evidence="7">
    <location>
        <begin position="107"/>
        <end position="126"/>
    </location>
</feature>
<feature type="region of interest" description="Disordered" evidence="7">
    <location>
        <begin position="21"/>
        <end position="44"/>
    </location>
</feature>
<dbReference type="GO" id="GO:0003677">
    <property type="term" value="F:DNA binding"/>
    <property type="evidence" value="ECO:0007669"/>
    <property type="project" value="InterPro"/>
</dbReference>
<dbReference type="Gene3D" id="1.10.8.140">
    <property type="entry name" value="PDCD5-like"/>
    <property type="match status" value="1"/>
</dbReference>
<dbReference type="InterPro" id="IPR002836">
    <property type="entry name" value="PDCD5-like"/>
</dbReference>
<sequence length="126" mass="14247">MAEDEGLEAIRAKRLAELQAQYGGGQRDQEQKQQAAKTREEDMKNSVLSQILEQGARARLNSIALVKPDKAKSVEMMLIRMAQSGQISGKVGEGQLVELLERINQQTQKSTKVKFERRRQDSDDEF</sequence>
<dbReference type="Proteomes" id="UP001174909">
    <property type="component" value="Unassembled WGS sequence"/>
</dbReference>
<keyword evidence="2" id="KW-0597">Phosphoprotein</keyword>
<dbReference type="SUPFAM" id="SSF46950">
    <property type="entry name" value="Double-stranded DNA-binding domain"/>
    <property type="match status" value="1"/>
</dbReference>
<evidence type="ECO:0000256" key="5">
    <source>
        <dbReference type="ARBA" id="ARBA00056824"/>
    </source>
</evidence>
<evidence type="ECO:0000256" key="6">
    <source>
        <dbReference type="ARBA" id="ARBA00071574"/>
    </source>
</evidence>
<protein>
    <recommendedName>
        <fullName evidence="6">Programmed cell death protein 5</fullName>
    </recommendedName>
</protein>
<dbReference type="GO" id="GO:0005829">
    <property type="term" value="C:cytosol"/>
    <property type="evidence" value="ECO:0007669"/>
    <property type="project" value="TreeGrafter"/>
</dbReference>
<evidence type="ECO:0000313" key="8">
    <source>
        <dbReference type="EMBL" id="CAI8034747.1"/>
    </source>
</evidence>
<evidence type="ECO:0000256" key="1">
    <source>
        <dbReference type="ARBA" id="ARBA00010490"/>
    </source>
</evidence>
<dbReference type="InterPro" id="IPR036883">
    <property type="entry name" value="PDCD5-like_sf"/>
</dbReference>
<evidence type="ECO:0000256" key="3">
    <source>
        <dbReference type="ARBA" id="ARBA00022703"/>
    </source>
</evidence>
<keyword evidence="4" id="KW-0007">Acetylation</keyword>
<evidence type="ECO:0000256" key="2">
    <source>
        <dbReference type="ARBA" id="ARBA00022553"/>
    </source>
</evidence>
<evidence type="ECO:0000256" key="7">
    <source>
        <dbReference type="SAM" id="MobiDB-lite"/>
    </source>
</evidence>
<accession>A0AA35SSX2</accession>
<comment type="caution">
    <text evidence="8">The sequence shown here is derived from an EMBL/GenBank/DDBJ whole genome shotgun (WGS) entry which is preliminary data.</text>
</comment>
<proteinExistence type="inferred from homology"/>
<comment type="function">
    <text evidence="5">May function in the process of apoptosis.</text>
</comment>
<dbReference type="PANTHER" id="PTHR10840:SF0">
    <property type="entry name" value="PROGRAMMED CELL DEATH PROTEIN 5"/>
    <property type="match status" value="1"/>
</dbReference>
<comment type="similarity">
    <text evidence="1">Belongs to the PDCD5 family.</text>
</comment>
<dbReference type="GO" id="GO:0005634">
    <property type="term" value="C:nucleus"/>
    <property type="evidence" value="ECO:0007669"/>
    <property type="project" value="TreeGrafter"/>
</dbReference>
<keyword evidence="3" id="KW-0053">Apoptosis</keyword>
<dbReference type="EMBL" id="CASHTH010002751">
    <property type="protein sequence ID" value="CAI8034747.1"/>
    <property type="molecule type" value="Genomic_DNA"/>
</dbReference>
<dbReference type="PIRSF" id="PIRSF015730">
    <property type="entry name" value="TFAR19"/>
    <property type="match status" value="1"/>
</dbReference>